<name>A0A7W5EQI9_9GAMM</name>
<dbReference type="EMBL" id="JACHXR010000001">
    <property type="protein sequence ID" value="MBB3229634.1"/>
    <property type="molecule type" value="Genomic_DNA"/>
</dbReference>
<reference evidence="2 3" key="1">
    <citation type="submission" date="2020-08" db="EMBL/GenBank/DDBJ databases">
        <title>Genomic Encyclopedia of Type Strains, Phase III (KMG-III): the genomes of soil and plant-associated and newly described type strains.</title>
        <authorList>
            <person name="Whitman W."/>
        </authorList>
    </citation>
    <scope>NUCLEOTIDE SEQUENCE [LARGE SCALE GENOMIC DNA]</scope>
    <source>
        <strain evidence="2 3">CECT 7744</strain>
    </source>
</reference>
<accession>A0A7W5EQI9</accession>
<comment type="caution">
    <text evidence="2">The sequence shown here is derived from an EMBL/GenBank/DDBJ whole genome shotgun (WGS) entry which is preliminary data.</text>
</comment>
<organism evidence="2 3">
    <name type="scientific">Halomonas stenophila</name>
    <dbReference type="NCBI Taxonomy" id="795312"/>
    <lineage>
        <taxon>Bacteria</taxon>
        <taxon>Pseudomonadati</taxon>
        <taxon>Pseudomonadota</taxon>
        <taxon>Gammaproteobacteria</taxon>
        <taxon>Oceanospirillales</taxon>
        <taxon>Halomonadaceae</taxon>
        <taxon>Halomonas</taxon>
    </lineage>
</organism>
<dbReference type="Pfam" id="PF09983">
    <property type="entry name" value="JetD_C"/>
    <property type="match status" value="1"/>
</dbReference>
<evidence type="ECO:0000259" key="1">
    <source>
        <dbReference type="Pfam" id="PF09983"/>
    </source>
</evidence>
<proteinExistence type="predicted"/>
<feature type="domain" description="Wadjet protein JetD C-terminal" evidence="1">
    <location>
        <begin position="186"/>
        <end position="287"/>
    </location>
</feature>
<keyword evidence="3" id="KW-1185">Reference proteome</keyword>
<dbReference type="AlphaFoldDB" id="A0A7W5EQI9"/>
<dbReference type="InterPro" id="IPR024534">
    <property type="entry name" value="JetD_C"/>
</dbReference>
<protein>
    <recommendedName>
        <fullName evidence="1">Wadjet protein JetD C-terminal domain-containing protein</fullName>
    </recommendedName>
</protein>
<evidence type="ECO:0000313" key="2">
    <source>
        <dbReference type="EMBL" id="MBB3229634.1"/>
    </source>
</evidence>
<dbReference type="Proteomes" id="UP000518892">
    <property type="component" value="Unassembled WGS sequence"/>
</dbReference>
<evidence type="ECO:0000313" key="3">
    <source>
        <dbReference type="Proteomes" id="UP000518892"/>
    </source>
</evidence>
<dbReference type="RefSeq" id="WP_183382139.1">
    <property type="nucleotide sequence ID" value="NZ_JACHXR010000001.1"/>
</dbReference>
<sequence length="359" mass="39174">MSAPGEAARAVQVWLEADWCRQYRRQGARRWRSDTLVRRLYREGICDSELAGWQALAELARFGILDAPEALRHRVPVRLGLSEGECHRLREGMVGPDASLGLTADQAIPWGLALERRLDDWSLADQRRLVEGLRRLAADLPEAYGLSAKVASARYLLGSSKLLEALPGELVRRFGIEPRAFRAAPVWLLAAMPEVPEGLLLIENPQSFAQACRVGLDCRLALVCSFGYGLSLGEAVLDPATVRLVGEQGPSQDLTALLGLPSPTYWGDLDPEGLRIYRRLKAQLPALRLSALLEPMASALAGQGGHPLHRLTGKEGQRAAGDWTRGVDQEWLEDATVAALGGQPLSSALEAEWMAALVD</sequence>
<gene>
    <name evidence="2" type="ORF">FHR97_000449</name>
</gene>